<keyword evidence="2" id="KW-1185">Reference proteome</keyword>
<dbReference type="Proteomes" id="UP000308600">
    <property type="component" value="Unassembled WGS sequence"/>
</dbReference>
<organism evidence="1 2">
    <name type="scientific">Pluteus cervinus</name>
    <dbReference type="NCBI Taxonomy" id="181527"/>
    <lineage>
        <taxon>Eukaryota</taxon>
        <taxon>Fungi</taxon>
        <taxon>Dikarya</taxon>
        <taxon>Basidiomycota</taxon>
        <taxon>Agaricomycotina</taxon>
        <taxon>Agaricomycetes</taxon>
        <taxon>Agaricomycetidae</taxon>
        <taxon>Agaricales</taxon>
        <taxon>Pluteineae</taxon>
        <taxon>Pluteaceae</taxon>
        <taxon>Pluteus</taxon>
    </lineage>
</organism>
<protein>
    <submittedName>
        <fullName evidence="1">Uncharacterized protein</fullName>
    </submittedName>
</protein>
<accession>A0ACD3AAA5</accession>
<sequence length="219" mass="25125">MSIMDGPWPSQQEIEGLVDRASGQFVFAATAIRFVDDETEDPVEMLNLVMEQRTPSFAAIDQLYVVILTRVGEKLDQNKNPLELRQLMQNLILHVNHEPSSSLAIAEFWFDKEVTINILVKHLQALLVRNPTIHGQDSEDLILFRHKSFHDFLARPSAPHSSSLSEMNPTSKFFFSLRMHARKAASYWVFQGSQQLGYAFLRCNDRPVCPLSCFRQGYR</sequence>
<reference evidence="1 2" key="1">
    <citation type="journal article" date="2019" name="Nat. Ecol. Evol.">
        <title>Megaphylogeny resolves global patterns of mushroom evolution.</title>
        <authorList>
            <person name="Varga T."/>
            <person name="Krizsan K."/>
            <person name="Foldi C."/>
            <person name="Dima B."/>
            <person name="Sanchez-Garcia M."/>
            <person name="Sanchez-Ramirez S."/>
            <person name="Szollosi G.J."/>
            <person name="Szarkandi J.G."/>
            <person name="Papp V."/>
            <person name="Albert L."/>
            <person name="Andreopoulos W."/>
            <person name="Angelini C."/>
            <person name="Antonin V."/>
            <person name="Barry K.W."/>
            <person name="Bougher N.L."/>
            <person name="Buchanan P."/>
            <person name="Buyck B."/>
            <person name="Bense V."/>
            <person name="Catcheside P."/>
            <person name="Chovatia M."/>
            <person name="Cooper J."/>
            <person name="Damon W."/>
            <person name="Desjardin D."/>
            <person name="Finy P."/>
            <person name="Geml J."/>
            <person name="Haridas S."/>
            <person name="Hughes K."/>
            <person name="Justo A."/>
            <person name="Karasinski D."/>
            <person name="Kautmanova I."/>
            <person name="Kiss B."/>
            <person name="Kocsube S."/>
            <person name="Kotiranta H."/>
            <person name="LaButti K.M."/>
            <person name="Lechner B.E."/>
            <person name="Liimatainen K."/>
            <person name="Lipzen A."/>
            <person name="Lukacs Z."/>
            <person name="Mihaltcheva S."/>
            <person name="Morgado L.N."/>
            <person name="Niskanen T."/>
            <person name="Noordeloos M.E."/>
            <person name="Ohm R.A."/>
            <person name="Ortiz-Santana B."/>
            <person name="Ovrebo C."/>
            <person name="Racz N."/>
            <person name="Riley R."/>
            <person name="Savchenko A."/>
            <person name="Shiryaev A."/>
            <person name="Soop K."/>
            <person name="Spirin V."/>
            <person name="Szebenyi C."/>
            <person name="Tomsovsky M."/>
            <person name="Tulloss R.E."/>
            <person name="Uehling J."/>
            <person name="Grigoriev I.V."/>
            <person name="Vagvolgyi C."/>
            <person name="Papp T."/>
            <person name="Martin F.M."/>
            <person name="Miettinen O."/>
            <person name="Hibbett D.S."/>
            <person name="Nagy L.G."/>
        </authorList>
    </citation>
    <scope>NUCLEOTIDE SEQUENCE [LARGE SCALE GENOMIC DNA]</scope>
    <source>
        <strain evidence="1 2">NL-1719</strain>
    </source>
</reference>
<evidence type="ECO:0000313" key="2">
    <source>
        <dbReference type="Proteomes" id="UP000308600"/>
    </source>
</evidence>
<name>A0ACD3AAA5_9AGAR</name>
<dbReference type="EMBL" id="ML208588">
    <property type="protein sequence ID" value="TFK62345.1"/>
    <property type="molecule type" value="Genomic_DNA"/>
</dbReference>
<proteinExistence type="predicted"/>
<gene>
    <name evidence="1" type="ORF">BDN72DRAFT_395476</name>
</gene>
<evidence type="ECO:0000313" key="1">
    <source>
        <dbReference type="EMBL" id="TFK62345.1"/>
    </source>
</evidence>